<evidence type="ECO:0000256" key="4">
    <source>
        <dbReference type="ARBA" id="ARBA00022793"/>
    </source>
</evidence>
<comment type="function">
    <text evidence="12">Catalyzes the formation of phosphatidylethanolamine (PtdEtn) from phosphatidylserine (PtdSer).</text>
</comment>
<name>A0A923SCN4_9BURK</name>
<keyword evidence="3 12" id="KW-0444">Lipid biosynthesis</keyword>
<comment type="cofactor">
    <cofactor evidence="12">
        <name>pyruvate</name>
        <dbReference type="ChEBI" id="CHEBI:15361"/>
    </cofactor>
    <text evidence="12">Binds 1 pyruvoyl group covalently per subunit.</text>
</comment>
<dbReference type="NCBIfam" id="TIGR00163">
    <property type="entry name" value="PS_decarb"/>
    <property type="match status" value="1"/>
</dbReference>
<dbReference type="EC" id="4.1.1.65" evidence="12"/>
<evidence type="ECO:0000256" key="6">
    <source>
        <dbReference type="ARBA" id="ARBA00023136"/>
    </source>
</evidence>
<evidence type="ECO:0000256" key="2">
    <source>
        <dbReference type="ARBA" id="ARBA00022475"/>
    </source>
</evidence>
<dbReference type="GO" id="GO:0006646">
    <property type="term" value="P:phosphatidylethanolamine biosynthetic process"/>
    <property type="evidence" value="ECO:0007669"/>
    <property type="project" value="UniProtKB-UniRule"/>
</dbReference>
<keyword evidence="7 12" id="KW-0865">Zymogen</keyword>
<organism evidence="13 14">
    <name type="scientific">Ramlibacter cellulosilyticus</name>
    <dbReference type="NCBI Taxonomy" id="2764187"/>
    <lineage>
        <taxon>Bacteria</taxon>
        <taxon>Pseudomonadati</taxon>
        <taxon>Pseudomonadota</taxon>
        <taxon>Betaproteobacteria</taxon>
        <taxon>Burkholderiales</taxon>
        <taxon>Comamonadaceae</taxon>
        <taxon>Ramlibacter</taxon>
    </lineage>
</organism>
<feature type="active site" description="Charge relay system; for autoendoproteolytic cleavage activity" evidence="12">
    <location>
        <position position="279"/>
    </location>
</feature>
<dbReference type="InterPro" id="IPR003817">
    <property type="entry name" value="PS_Dcarbxylase"/>
</dbReference>
<keyword evidence="10 12" id="KW-1208">Phospholipid metabolism</keyword>
<evidence type="ECO:0000313" key="14">
    <source>
        <dbReference type="Proteomes" id="UP000608513"/>
    </source>
</evidence>
<comment type="caution">
    <text evidence="13">The sequence shown here is derived from an EMBL/GenBank/DDBJ whole genome shotgun (WGS) entry which is preliminary data.</text>
</comment>
<keyword evidence="11 12" id="KW-0670">Pyruvate</keyword>
<evidence type="ECO:0000256" key="1">
    <source>
        <dbReference type="ARBA" id="ARBA00005189"/>
    </source>
</evidence>
<gene>
    <name evidence="12 13" type="primary">psd</name>
    <name evidence="13" type="ORF">H8N03_19490</name>
</gene>
<proteinExistence type="inferred from homology"/>
<feature type="active site" description="Schiff-base intermediate with substrate; via pyruvic acid; for decarboxylase activity" evidence="12">
    <location>
        <position position="279"/>
    </location>
</feature>
<dbReference type="InterPro" id="IPR033177">
    <property type="entry name" value="PSD-B"/>
</dbReference>
<comment type="pathway">
    <text evidence="1">Lipid metabolism.</text>
</comment>
<sequence length="318" mass="35321">MGGVLCPTSSVYAVQRAAPLEFSLSRRRGRRLFPPLPITQQYLLPKKLLTVLAGKLAGARLGGITTAVIRKFVAHYKVDMAEAADPRIESYATFNDFFTRPLREGARPIAAAPFVCPVDAAISQFGPIEHDQLFQAKGHSYSTRALVGGDQQLAHRFDHGHFATLYLAPRDYHRIHMPCEGRLKRMIYIPGDLFSVNPLTARHVPSLFARNERVVCEFECPHGPLVMVLVGATIVGSMATVWHGVINPPRTREPREWRYDDQDIVLAKGAEMGRFLLGSTVILLFPQNVLTFTPDWAPTRPVRLGEAMGTLIETEAAL</sequence>
<evidence type="ECO:0000256" key="3">
    <source>
        <dbReference type="ARBA" id="ARBA00022516"/>
    </source>
</evidence>
<evidence type="ECO:0000256" key="5">
    <source>
        <dbReference type="ARBA" id="ARBA00023098"/>
    </source>
</evidence>
<comment type="subunit">
    <text evidence="12">Heterodimer of a large membrane-associated beta subunit and a small pyruvoyl-containing alpha subunit.</text>
</comment>
<comment type="catalytic activity">
    <reaction evidence="12">
        <text>a 1,2-diacyl-sn-glycero-3-phospho-L-serine + H(+) = a 1,2-diacyl-sn-glycero-3-phosphoethanolamine + CO2</text>
        <dbReference type="Rhea" id="RHEA:20828"/>
        <dbReference type="ChEBI" id="CHEBI:15378"/>
        <dbReference type="ChEBI" id="CHEBI:16526"/>
        <dbReference type="ChEBI" id="CHEBI:57262"/>
        <dbReference type="ChEBI" id="CHEBI:64612"/>
        <dbReference type="EC" id="4.1.1.65"/>
    </reaction>
</comment>
<dbReference type="PANTHER" id="PTHR10067:SF6">
    <property type="entry name" value="PHOSPHATIDYLSERINE DECARBOXYLASE PROENZYME, MITOCHONDRIAL"/>
    <property type="match status" value="1"/>
</dbReference>
<dbReference type="AlphaFoldDB" id="A0A923SCN4"/>
<evidence type="ECO:0000256" key="11">
    <source>
        <dbReference type="ARBA" id="ARBA00023317"/>
    </source>
</evidence>
<keyword evidence="8 12" id="KW-0594">Phospholipid biosynthesis</keyword>
<dbReference type="GO" id="GO:0004609">
    <property type="term" value="F:phosphatidylserine decarboxylase activity"/>
    <property type="evidence" value="ECO:0007669"/>
    <property type="project" value="UniProtKB-UniRule"/>
</dbReference>
<keyword evidence="14" id="KW-1185">Reference proteome</keyword>
<protein>
    <recommendedName>
        <fullName evidence="12">Phosphatidylserine decarboxylase proenzyme</fullName>
        <ecNumber evidence="12">4.1.1.65</ecNumber>
    </recommendedName>
    <component>
        <recommendedName>
            <fullName evidence="12">Phosphatidylserine decarboxylase alpha chain</fullName>
        </recommendedName>
    </component>
    <component>
        <recommendedName>
            <fullName evidence="12">Phosphatidylserine decarboxylase beta chain</fullName>
        </recommendedName>
    </component>
</protein>
<feature type="active site" description="Charge relay system; for autoendoproteolytic cleavage activity" evidence="12">
    <location>
        <position position="119"/>
    </location>
</feature>
<comment type="similarity">
    <text evidence="12">Belongs to the phosphatidylserine decarboxylase family. PSD-B subfamily. Prokaryotic type I sub-subfamily.</text>
</comment>
<comment type="subcellular location">
    <subcellularLocation>
        <location evidence="12">Cell membrane</location>
        <topology evidence="12">Peripheral membrane protein</topology>
    </subcellularLocation>
</comment>
<dbReference type="Proteomes" id="UP000608513">
    <property type="component" value="Unassembled WGS sequence"/>
</dbReference>
<keyword evidence="9 12" id="KW-0456">Lyase</keyword>
<dbReference type="HAMAP" id="MF_00662">
    <property type="entry name" value="PS_decarb_PSD_B_type1"/>
    <property type="match status" value="1"/>
</dbReference>
<dbReference type="Pfam" id="PF02666">
    <property type="entry name" value="PS_Dcarbxylase"/>
    <property type="match status" value="1"/>
</dbReference>
<feature type="modified residue" description="Pyruvic acid (Ser); by autocatalysis" evidence="12">
    <location>
        <position position="279"/>
    </location>
</feature>
<dbReference type="PANTHER" id="PTHR10067">
    <property type="entry name" value="PHOSPHATIDYLSERINE DECARBOXYLASE"/>
    <property type="match status" value="1"/>
</dbReference>
<accession>A0A923SCN4</accession>
<dbReference type="EMBL" id="JACORT010000009">
    <property type="protein sequence ID" value="MBC5785140.1"/>
    <property type="molecule type" value="Genomic_DNA"/>
</dbReference>
<evidence type="ECO:0000256" key="12">
    <source>
        <dbReference type="HAMAP-Rule" id="MF_00662"/>
    </source>
</evidence>
<comment type="pathway">
    <text evidence="12">Phospholipid metabolism; phosphatidylethanolamine biosynthesis; phosphatidylethanolamine from CDP-diacylglycerol: step 2/2.</text>
</comment>
<feature type="site" description="Cleavage (non-hydrolytic); by autocatalysis" evidence="12">
    <location>
        <begin position="278"/>
        <end position="279"/>
    </location>
</feature>
<feature type="active site" description="Charge relay system; for autoendoproteolytic cleavage activity" evidence="12">
    <location>
        <position position="176"/>
    </location>
</feature>
<keyword evidence="5 12" id="KW-0443">Lipid metabolism</keyword>
<evidence type="ECO:0000256" key="8">
    <source>
        <dbReference type="ARBA" id="ARBA00023209"/>
    </source>
</evidence>
<keyword evidence="4 12" id="KW-0210">Decarboxylase</keyword>
<dbReference type="InterPro" id="IPR033178">
    <property type="entry name" value="PSD_type1_pro"/>
</dbReference>
<comment type="PTM">
    <text evidence="12">Is synthesized initially as an inactive proenzyme. Formation of the active enzyme involves a self-maturation process in which the active site pyruvoyl group is generated from an internal serine residue via an autocatalytic post-translational modification. Two non-identical subunits are generated from the proenzyme in this reaction, and the pyruvate is formed at the N-terminus of the alpha chain, which is derived from the carboxyl end of the proenzyme. The autoendoproteolytic cleavage occurs by a canonical serine protease mechanism, in which the side chain hydroxyl group of the serine supplies its oxygen atom to form the C-terminus of the beta chain, while the remainder of the serine residue undergoes an oxidative deamination to produce ammonia and the pyruvoyl prosthetic group on the alpha chain. During this reaction, the Ser that is part of the protease active site of the proenzyme becomes the pyruvoyl prosthetic group, which constitutes an essential element of the active site of the mature decarboxylase.</text>
</comment>
<evidence type="ECO:0000256" key="10">
    <source>
        <dbReference type="ARBA" id="ARBA00023264"/>
    </source>
</evidence>
<keyword evidence="6 12" id="KW-0472">Membrane</keyword>
<evidence type="ECO:0000313" key="13">
    <source>
        <dbReference type="EMBL" id="MBC5785140.1"/>
    </source>
</evidence>
<feature type="chain" id="PRO_5038190162" description="Phosphatidylserine decarboxylase alpha chain" evidence="12">
    <location>
        <begin position="279"/>
        <end position="318"/>
    </location>
</feature>
<keyword evidence="2 12" id="KW-1003">Cell membrane</keyword>
<dbReference type="GO" id="GO:0005886">
    <property type="term" value="C:plasma membrane"/>
    <property type="evidence" value="ECO:0007669"/>
    <property type="project" value="UniProtKB-SubCell"/>
</dbReference>
<reference evidence="13" key="1">
    <citation type="submission" date="2020-08" db="EMBL/GenBank/DDBJ databases">
        <title>Ramlibacter sp. USB13 16S ribosomal RNA gene genome sequencing and assembly.</title>
        <authorList>
            <person name="Kang M."/>
        </authorList>
    </citation>
    <scope>NUCLEOTIDE SEQUENCE</scope>
    <source>
        <strain evidence="13">USB13</strain>
    </source>
</reference>
<evidence type="ECO:0000256" key="7">
    <source>
        <dbReference type="ARBA" id="ARBA00023145"/>
    </source>
</evidence>
<feature type="chain" id="PRO_5038190161" description="Phosphatidylserine decarboxylase beta chain" evidence="12">
    <location>
        <begin position="1"/>
        <end position="278"/>
    </location>
</feature>
<evidence type="ECO:0000256" key="9">
    <source>
        <dbReference type="ARBA" id="ARBA00023239"/>
    </source>
</evidence>